<evidence type="ECO:0000313" key="3">
    <source>
        <dbReference type="EMBL" id="KAL1412500.1"/>
    </source>
</evidence>
<gene>
    <name evidence="3" type="ORF">Q8F55_000245</name>
</gene>
<evidence type="ECO:0000259" key="2">
    <source>
        <dbReference type="Pfam" id="PF21671"/>
    </source>
</evidence>
<protein>
    <recommendedName>
        <fullName evidence="2">Protein CPL1-like domain-containing protein</fullName>
    </recommendedName>
</protein>
<sequence length="269" mass="28321">MLFRSAATVAFGLLGLVASPVLAQDEILTGCICDGYEMGITYDNGTVETHPVLKTRSSNGVGWCIKDGVLLPEFQKQIRDGVTGRLDNQWVNGPWAIRFYGGINNPNPNLNTIARTVINTITSLVELRLPSCDGIYPVDSNFEPTGCDPQCSWKCSAGFEQCGDRACIDPATQACPSGVPVSKLRRSEPSCPAGATVCPTGTGGWECLNVASNLEACGGCPGSDASVDCSALPGVADVACRSAKCVASRCVRGFTLKAGVCVPSSKRFW</sequence>
<proteinExistence type="predicted"/>
<dbReference type="PANTHER" id="PTHR35192">
    <property type="entry name" value="PROTEIN, PUTATIVE-RELATED"/>
    <property type="match status" value="1"/>
</dbReference>
<evidence type="ECO:0000256" key="1">
    <source>
        <dbReference type="SAM" id="SignalP"/>
    </source>
</evidence>
<dbReference type="InterPro" id="IPR048661">
    <property type="entry name" value="CPL1-like"/>
</dbReference>
<keyword evidence="4" id="KW-1185">Reference proteome</keyword>
<dbReference type="RefSeq" id="XP_069212444.1">
    <property type="nucleotide sequence ID" value="XM_069348900.1"/>
</dbReference>
<accession>A0ABR3QCQ6</accession>
<dbReference type="Pfam" id="PF21671">
    <property type="entry name" value="CPL1-like"/>
    <property type="match status" value="1"/>
</dbReference>
<dbReference type="EMBL" id="JBBXJM010000001">
    <property type="protein sequence ID" value="KAL1412500.1"/>
    <property type="molecule type" value="Genomic_DNA"/>
</dbReference>
<dbReference type="InterPro" id="IPR038955">
    <property type="entry name" value="PriA/CPL1_fungi"/>
</dbReference>
<dbReference type="Proteomes" id="UP001565368">
    <property type="component" value="Unassembled WGS sequence"/>
</dbReference>
<dbReference type="GeneID" id="95981288"/>
<feature type="domain" description="Protein CPL1-like" evidence="2">
    <location>
        <begin position="205"/>
        <end position="258"/>
    </location>
</feature>
<organism evidence="3 4">
    <name type="scientific">Vanrija albida</name>
    <dbReference type="NCBI Taxonomy" id="181172"/>
    <lineage>
        <taxon>Eukaryota</taxon>
        <taxon>Fungi</taxon>
        <taxon>Dikarya</taxon>
        <taxon>Basidiomycota</taxon>
        <taxon>Agaricomycotina</taxon>
        <taxon>Tremellomycetes</taxon>
        <taxon>Trichosporonales</taxon>
        <taxon>Trichosporonaceae</taxon>
        <taxon>Vanrija</taxon>
    </lineage>
</organism>
<dbReference type="PANTHER" id="PTHR35192:SF2">
    <property type="entry name" value="APPLE DOMAIN-CONTAINING PROTEIN"/>
    <property type="match status" value="1"/>
</dbReference>
<evidence type="ECO:0000313" key="4">
    <source>
        <dbReference type="Proteomes" id="UP001565368"/>
    </source>
</evidence>
<feature type="chain" id="PRO_5046224279" description="Protein CPL1-like domain-containing protein" evidence="1">
    <location>
        <begin position="24"/>
        <end position="269"/>
    </location>
</feature>
<name>A0ABR3QCQ6_9TREE</name>
<reference evidence="3 4" key="1">
    <citation type="submission" date="2023-08" db="EMBL/GenBank/DDBJ databases">
        <title>Annotated Genome Sequence of Vanrija albida AlHP1.</title>
        <authorList>
            <person name="Herzog R."/>
        </authorList>
    </citation>
    <scope>NUCLEOTIDE SEQUENCE [LARGE SCALE GENOMIC DNA]</scope>
    <source>
        <strain evidence="3 4">AlHP1</strain>
    </source>
</reference>
<keyword evidence="1" id="KW-0732">Signal</keyword>
<feature type="signal peptide" evidence="1">
    <location>
        <begin position="1"/>
        <end position="23"/>
    </location>
</feature>
<comment type="caution">
    <text evidence="3">The sequence shown here is derived from an EMBL/GenBank/DDBJ whole genome shotgun (WGS) entry which is preliminary data.</text>
</comment>